<accession>A0A6A5WND8</accession>
<dbReference type="InterPro" id="IPR016024">
    <property type="entry name" value="ARM-type_fold"/>
</dbReference>
<dbReference type="GO" id="GO:0000774">
    <property type="term" value="F:adenyl-nucleotide exchange factor activity"/>
    <property type="evidence" value="ECO:0007669"/>
    <property type="project" value="TreeGrafter"/>
</dbReference>
<evidence type="ECO:0000313" key="5">
    <source>
        <dbReference type="EMBL" id="KAF2003047.1"/>
    </source>
</evidence>
<dbReference type="Pfam" id="PF13646">
    <property type="entry name" value="HEAT_2"/>
    <property type="match status" value="1"/>
</dbReference>
<dbReference type="OrthoDB" id="10250458at2759"/>
<evidence type="ECO:0000259" key="4">
    <source>
        <dbReference type="Pfam" id="PF08609"/>
    </source>
</evidence>
<dbReference type="InterPro" id="IPR013918">
    <property type="entry name" value="Nucleotide_exch_fac_Fes1"/>
</dbReference>
<dbReference type="SUPFAM" id="SSF48371">
    <property type="entry name" value="ARM repeat"/>
    <property type="match status" value="1"/>
</dbReference>
<dbReference type="InterPro" id="IPR011989">
    <property type="entry name" value="ARM-like"/>
</dbReference>
<comment type="similarity">
    <text evidence="1">Belongs to the FES1 family.</text>
</comment>
<reference evidence="5" key="1">
    <citation type="journal article" date="2020" name="Stud. Mycol.">
        <title>101 Dothideomycetes genomes: a test case for predicting lifestyles and emergence of pathogens.</title>
        <authorList>
            <person name="Haridas S."/>
            <person name="Albert R."/>
            <person name="Binder M."/>
            <person name="Bloem J."/>
            <person name="Labutti K."/>
            <person name="Salamov A."/>
            <person name="Andreopoulos B."/>
            <person name="Baker S."/>
            <person name="Barry K."/>
            <person name="Bills G."/>
            <person name="Bluhm B."/>
            <person name="Cannon C."/>
            <person name="Castanera R."/>
            <person name="Culley D."/>
            <person name="Daum C."/>
            <person name="Ezra D."/>
            <person name="Gonzalez J."/>
            <person name="Henrissat B."/>
            <person name="Kuo A."/>
            <person name="Liang C."/>
            <person name="Lipzen A."/>
            <person name="Lutzoni F."/>
            <person name="Magnuson J."/>
            <person name="Mondo S."/>
            <person name="Nolan M."/>
            <person name="Ohm R."/>
            <person name="Pangilinan J."/>
            <person name="Park H.-J."/>
            <person name="Ramirez L."/>
            <person name="Alfaro M."/>
            <person name="Sun H."/>
            <person name="Tritt A."/>
            <person name="Yoshinaga Y."/>
            <person name="Zwiers L.-H."/>
            <person name="Turgeon B."/>
            <person name="Goodwin S."/>
            <person name="Spatafora J."/>
            <person name="Crous P."/>
            <person name="Grigoriev I."/>
        </authorList>
    </citation>
    <scope>NUCLEOTIDE SEQUENCE</scope>
    <source>
        <strain evidence="5">CBS 123094</strain>
    </source>
</reference>
<comment type="function">
    <text evidence="3">Functions as a nucleotide exchange factor (NEF) for Hsp70 chaperones which accelerates the release of ADP. Required for fully efficient Hsp70-mediated folding of proteins.</text>
</comment>
<feature type="domain" description="Nucleotide exchange factor Fes1" evidence="4">
    <location>
        <begin position="7"/>
        <end position="89"/>
    </location>
</feature>
<dbReference type="PANTHER" id="PTHR19316:SF18">
    <property type="entry name" value="HSP70-BINDING PROTEIN 1"/>
    <property type="match status" value="1"/>
</dbReference>
<sequence length="207" mass="23261">MTEPNFNNLLKWSIENSEASRTDPDAPKKAPTRIDPAVFKALMGGPSDADYMRMKMDVITSDDATLEQKVRAFDDFEMLIETIDNANNIAALKLWDKLVAQLDHEEADIRKYAAWCAGTAVENNPKAQEKLMDHNAIPTLARLATEDTDRDVRKKAIRALSQVARNFQPGLDLVVEHIHPKFKPEGKLDAEDMASVDSLILMLRETL</sequence>
<keyword evidence="6" id="KW-1185">Reference proteome</keyword>
<dbReference type="Proteomes" id="UP000799779">
    <property type="component" value="Unassembled WGS sequence"/>
</dbReference>
<evidence type="ECO:0000256" key="2">
    <source>
        <dbReference type="ARBA" id="ARBA00022737"/>
    </source>
</evidence>
<keyword evidence="2" id="KW-0677">Repeat</keyword>
<dbReference type="Pfam" id="PF08609">
    <property type="entry name" value="Fes1"/>
    <property type="match status" value="1"/>
</dbReference>
<dbReference type="AlphaFoldDB" id="A0A6A5WND8"/>
<gene>
    <name evidence="5" type="ORF">P154DRAFT_109485</name>
</gene>
<name>A0A6A5WND8_9PLEO</name>
<dbReference type="Gene3D" id="1.25.10.10">
    <property type="entry name" value="Leucine-rich Repeat Variant"/>
    <property type="match status" value="1"/>
</dbReference>
<dbReference type="InterPro" id="IPR050693">
    <property type="entry name" value="Hsp70_NEF-Inhibitors"/>
</dbReference>
<dbReference type="EMBL" id="ML977574">
    <property type="protein sequence ID" value="KAF2003047.1"/>
    <property type="molecule type" value="Genomic_DNA"/>
</dbReference>
<evidence type="ECO:0000313" key="6">
    <source>
        <dbReference type="Proteomes" id="UP000799779"/>
    </source>
</evidence>
<protein>
    <submittedName>
        <fullName evidence="5">Fes1-domain-containing protein</fullName>
    </submittedName>
</protein>
<evidence type="ECO:0000256" key="1">
    <source>
        <dbReference type="ARBA" id="ARBA00011045"/>
    </source>
</evidence>
<organism evidence="5 6">
    <name type="scientific">Amniculicola lignicola CBS 123094</name>
    <dbReference type="NCBI Taxonomy" id="1392246"/>
    <lineage>
        <taxon>Eukaryota</taxon>
        <taxon>Fungi</taxon>
        <taxon>Dikarya</taxon>
        <taxon>Ascomycota</taxon>
        <taxon>Pezizomycotina</taxon>
        <taxon>Dothideomycetes</taxon>
        <taxon>Pleosporomycetidae</taxon>
        <taxon>Pleosporales</taxon>
        <taxon>Amniculicolaceae</taxon>
        <taxon>Amniculicola</taxon>
    </lineage>
</organism>
<proteinExistence type="inferred from homology"/>
<dbReference type="GO" id="GO:0005783">
    <property type="term" value="C:endoplasmic reticulum"/>
    <property type="evidence" value="ECO:0007669"/>
    <property type="project" value="TreeGrafter"/>
</dbReference>
<dbReference type="PANTHER" id="PTHR19316">
    <property type="entry name" value="PROTEIN FOLDING REGULATOR"/>
    <property type="match status" value="1"/>
</dbReference>
<evidence type="ECO:0000256" key="3">
    <source>
        <dbReference type="ARBA" id="ARBA00024912"/>
    </source>
</evidence>